<dbReference type="Proteomes" id="UP000615580">
    <property type="component" value="Unassembled WGS sequence"/>
</dbReference>
<dbReference type="EC" id="3.5.1.28" evidence="2"/>
<dbReference type="InterPro" id="IPR036505">
    <property type="entry name" value="Amidase/PGRP_sf"/>
</dbReference>
<organism evidence="6 7">
    <name type="scientific">Corynebacterium belfantii</name>
    <dbReference type="NCBI Taxonomy" id="2014537"/>
    <lineage>
        <taxon>Bacteria</taxon>
        <taxon>Bacillati</taxon>
        <taxon>Actinomycetota</taxon>
        <taxon>Actinomycetes</taxon>
        <taxon>Mycobacteriales</taxon>
        <taxon>Corynebacteriaceae</taxon>
        <taxon>Corynebacterium</taxon>
    </lineage>
</organism>
<gene>
    <name evidence="6" type="ORF">I4J41_12840</name>
</gene>
<keyword evidence="4" id="KW-0961">Cell wall biogenesis/degradation</keyword>
<evidence type="ECO:0000313" key="7">
    <source>
        <dbReference type="Proteomes" id="UP000615580"/>
    </source>
</evidence>
<dbReference type="Gene3D" id="3.40.80.10">
    <property type="entry name" value="Peptidoglycan recognition protein-like"/>
    <property type="match status" value="1"/>
</dbReference>
<reference evidence="6 7" key="1">
    <citation type="journal article" date="2020" name="J. Clin. Microbiol.">
        <title>Assessing the Genetic Diversity of Austrian Corynebacterium diphtheriae Clinical Isolates, 2011-2019.</title>
        <authorList>
            <person name="Schaeffer J."/>
            <person name="Huhulescu S."/>
            <person name="Stoeger A."/>
            <person name="Allerberger F."/>
            <person name="Ruppitsch W."/>
        </authorList>
    </citation>
    <scope>NUCLEOTIDE SEQUENCE [LARGE SCALE GENOMIC DNA]</scope>
    <source>
        <strain evidence="6 7">04-17</strain>
    </source>
</reference>
<name>A0ABS0LGP0_9CORY</name>
<evidence type="ECO:0000256" key="2">
    <source>
        <dbReference type="ARBA" id="ARBA00011901"/>
    </source>
</evidence>
<accession>A0ABS0LGP0</accession>
<evidence type="ECO:0000256" key="1">
    <source>
        <dbReference type="ARBA" id="ARBA00001561"/>
    </source>
</evidence>
<proteinExistence type="predicted"/>
<keyword evidence="3" id="KW-0378">Hydrolase</keyword>
<dbReference type="GeneID" id="97330810"/>
<dbReference type="InterPro" id="IPR002502">
    <property type="entry name" value="Amidase_domain"/>
</dbReference>
<comment type="caution">
    <text evidence="6">The sequence shown here is derived from an EMBL/GenBank/DDBJ whole genome shotgun (WGS) entry which is preliminary data.</text>
</comment>
<dbReference type="SUPFAM" id="SSF55846">
    <property type="entry name" value="N-acetylmuramoyl-L-alanine amidase-like"/>
    <property type="match status" value="1"/>
</dbReference>
<keyword evidence="7" id="KW-1185">Reference proteome</keyword>
<dbReference type="PANTHER" id="PTHR30417">
    <property type="entry name" value="N-ACETYLMURAMOYL-L-ALANINE AMIDASE AMID"/>
    <property type="match status" value="1"/>
</dbReference>
<protein>
    <recommendedName>
        <fullName evidence="2">N-acetylmuramoyl-L-alanine amidase</fullName>
        <ecNumber evidence="2">3.5.1.28</ecNumber>
    </recommendedName>
</protein>
<comment type="catalytic activity">
    <reaction evidence="1">
        <text>Hydrolyzes the link between N-acetylmuramoyl residues and L-amino acid residues in certain cell-wall glycopeptides.</text>
        <dbReference type="EC" id="3.5.1.28"/>
    </reaction>
</comment>
<dbReference type="SMART" id="SM00644">
    <property type="entry name" value="Ami_2"/>
    <property type="match status" value="1"/>
</dbReference>
<evidence type="ECO:0000256" key="3">
    <source>
        <dbReference type="ARBA" id="ARBA00022801"/>
    </source>
</evidence>
<dbReference type="InterPro" id="IPR051206">
    <property type="entry name" value="NAMLAA_amidase_2"/>
</dbReference>
<evidence type="ECO:0000256" key="4">
    <source>
        <dbReference type="ARBA" id="ARBA00023316"/>
    </source>
</evidence>
<sequence>MKPNPKHRGDPLFLPEVLRAFGVKVQEWDGWKDRGHGDFGVIQGVFAHHTGTDKDIPGYIANHPELGLCSQIHLNRDGTAVIVGAGIAWHAGRGSYQGWPTDNANQVAIGIEAASSGTSPWPQVQLDAYYRCCAAILWYLGKPATPQTLLGHKEYSGAAQGKWDPGGIDMNDFRRNVQRYIDNPPFMGGGMKKEEEDPMIKSLINPSKWFAQSTLISIVDATCWQILVLAKAIAKKQGLDPDQILADAITADREGK</sequence>
<dbReference type="RefSeq" id="WP_196977191.1">
    <property type="nucleotide sequence ID" value="NZ_CP157822.1"/>
</dbReference>
<dbReference type="EMBL" id="JADQUG010000089">
    <property type="protein sequence ID" value="MBG9355393.1"/>
    <property type="molecule type" value="Genomic_DNA"/>
</dbReference>
<evidence type="ECO:0000259" key="5">
    <source>
        <dbReference type="SMART" id="SM00644"/>
    </source>
</evidence>
<dbReference type="PANTHER" id="PTHR30417:SF1">
    <property type="entry name" value="N-ACETYLMURAMOYL-L-ALANINE AMIDASE AMID"/>
    <property type="match status" value="1"/>
</dbReference>
<dbReference type="Pfam" id="PF01510">
    <property type="entry name" value="Amidase_2"/>
    <property type="match status" value="1"/>
</dbReference>
<feature type="domain" description="N-acetylmuramoyl-L-alanine amidase" evidence="5">
    <location>
        <begin position="30"/>
        <end position="166"/>
    </location>
</feature>
<evidence type="ECO:0000313" key="6">
    <source>
        <dbReference type="EMBL" id="MBG9355393.1"/>
    </source>
</evidence>